<keyword evidence="10" id="KW-0472">Membrane</keyword>
<evidence type="ECO:0000256" key="11">
    <source>
        <dbReference type="ARBA" id="ARBA00023239"/>
    </source>
</evidence>
<comment type="catalytic activity">
    <reaction evidence="1">
        <text>ATP = 3',5'-cyclic AMP + diphosphate</text>
        <dbReference type="Rhea" id="RHEA:15389"/>
        <dbReference type="ChEBI" id="CHEBI:30616"/>
        <dbReference type="ChEBI" id="CHEBI:33019"/>
        <dbReference type="ChEBI" id="CHEBI:58165"/>
        <dbReference type="EC" id="4.6.1.1"/>
    </reaction>
</comment>
<feature type="domain" description="Guanylate cyclase" evidence="12">
    <location>
        <begin position="1"/>
        <end position="36"/>
    </location>
</feature>
<dbReference type="GO" id="GO:0004016">
    <property type="term" value="F:adenylate cyclase activity"/>
    <property type="evidence" value="ECO:0007669"/>
    <property type="project" value="UniProtKB-EC"/>
</dbReference>
<comment type="caution">
    <text evidence="13">The sequence shown here is derived from an EMBL/GenBank/DDBJ whole genome shotgun (WGS) entry which is preliminary data.</text>
</comment>
<comment type="subcellular location">
    <subcellularLocation>
        <location evidence="2">Membrane</location>
        <topology evidence="2">Multi-pass membrane protein</topology>
    </subcellularLocation>
</comment>
<protein>
    <recommendedName>
        <fullName evidence="3">adenylate cyclase</fullName>
        <ecNumber evidence="3">4.6.1.1</ecNumber>
    </recommendedName>
</protein>
<keyword evidence="5" id="KW-0479">Metal-binding</keyword>
<dbReference type="GO" id="GO:0005524">
    <property type="term" value="F:ATP binding"/>
    <property type="evidence" value="ECO:0007669"/>
    <property type="project" value="UniProtKB-KW"/>
</dbReference>
<evidence type="ECO:0000256" key="8">
    <source>
        <dbReference type="ARBA" id="ARBA00022842"/>
    </source>
</evidence>
<dbReference type="STRING" id="104452.A0A0L7L321"/>
<dbReference type="Proteomes" id="UP000037510">
    <property type="component" value="Unassembled WGS sequence"/>
</dbReference>
<dbReference type="GO" id="GO:0035556">
    <property type="term" value="P:intracellular signal transduction"/>
    <property type="evidence" value="ECO:0007669"/>
    <property type="project" value="InterPro"/>
</dbReference>
<evidence type="ECO:0000256" key="1">
    <source>
        <dbReference type="ARBA" id="ARBA00001593"/>
    </source>
</evidence>
<dbReference type="AlphaFoldDB" id="A0A0L7L321"/>
<reference evidence="13 14" key="1">
    <citation type="journal article" date="2015" name="Genome Biol. Evol.">
        <title>The genome of winter moth (Operophtera brumata) provides a genomic perspective on sexual dimorphism and phenology.</title>
        <authorList>
            <person name="Derks M.F."/>
            <person name="Smit S."/>
            <person name="Salis L."/>
            <person name="Schijlen E."/>
            <person name="Bossers A."/>
            <person name="Mateman C."/>
            <person name="Pijl A.S."/>
            <person name="de Ridder D."/>
            <person name="Groenen M.A."/>
            <person name="Visser M.E."/>
            <person name="Megens H.J."/>
        </authorList>
    </citation>
    <scope>NUCLEOTIDE SEQUENCE [LARGE SCALE GENOMIC DNA]</scope>
    <source>
        <strain evidence="13">WM2013NL</strain>
        <tissue evidence="13">Head and thorax</tissue>
    </source>
</reference>
<dbReference type="InterPro" id="IPR001054">
    <property type="entry name" value="A/G_cyclase"/>
</dbReference>
<evidence type="ECO:0000256" key="6">
    <source>
        <dbReference type="ARBA" id="ARBA00022741"/>
    </source>
</evidence>
<dbReference type="PANTHER" id="PTHR45627">
    <property type="entry name" value="ADENYLATE CYCLASE TYPE 1"/>
    <property type="match status" value="1"/>
</dbReference>
<dbReference type="EC" id="4.6.1.1" evidence="3"/>
<keyword evidence="4" id="KW-0812">Transmembrane</keyword>
<keyword evidence="7" id="KW-0067">ATP-binding</keyword>
<keyword evidence="14" id="KW-1185">Reference proteome</keyword>
<dbReference type="Pfam" id="PF00211">
    <property type="entry name" value="Guanylate_cyc"/>
    <property type="match status" value="1"/>
</dbReference>
<evidence type="ECO:0000259" key="12">
    <source>
        <dbReference type="PROSITE" id="PS50125"/>
    </source>
</evidence>
<dbReference type="InterPro" id="IPR029787">
    <property type="entry name" value="Nucleotide_cyclase"/>
</dbReference>
<dbReference type="PANTHER" id="PTHR45627:SF16">
    <property type="entry name" value="ADENYLATE CYCLASE"/>
    <property type="match status" value="1"/>
</dbReference>
<dbReference type="Gene3D" id="3.30.70.1230">
    <property type="entry name" value="Nucleotide cyclase"/>
    <property type="match status" value="1"/>
</dbReference>
<dbReference type="GO" id="GO:0007189">
    <property type="term" value="P:adenylate cyclase-activating G protein-coupled receptor signaling pathway"/>
    <property type="evidence" value="ECO:0007669"/>
    <property type="project" value="TreeGrafter"/>
</dbReference>
<dbReference type="GO" id="GO:0046872">
    <property type="term" value="F:metal ion binding"/>
    <property type="evidence" value="ECO:0007669"/>
    <property type="project" value="UniProtKB-KW"/>
</dbReference>
<dbReference type="GO" id="GO:0005886">
    <property type="term" value="C:plasma membrane"/>
    <property type="evidence" value="ECO:0007669"/>
    <property type="project" value="TreeGrafter"/>
</dbReference>
<evidence type="ECO:0000256" key="9">
    <source>
        <dbReference type="ARBA" id="ARBA00022989"/>
    </source>
</evidence>
<keyword evidence="6" id="KW-0547">Nucleotide-binding</keyword>
<evidence type="ECO:0000256" key="7">
    <source>
        <dbReference type="ARBA" id="ARBA00022840"/>
    </source>
</evidence>
<name>A0A0L7L321_OPEBR</name>
<evidence type="ECO:0000256" key="3">
    <source>
        <dbReference type="ARBA" id="ARBA00012201"/>
    </source>
</evidence>
<dbReference type="CDD" id="cd07302">
    <property type="entry name" value="CHD"/>
    <property type="match status" value="1"/>
</dbReference>
<evidence type="ECO:0000256" key="2">
    <source>
        <dbReference type="ARBA" id="ARBA00004141"/>
    </source>
</evidence>
<dbReference type="PROSITE" id="PS50125">
    <property type="entry name" value="GUANYLATE_CYCLASE_2"/>
    <property type="match status" value="1"/>
</dbReference>
<proteinExistence type="predicted"/>
<evidence type="ECO:0000256" key="4">
    <source>
        <dbReference type="ARBA" id="ARBA00022692"/>
    </source>
</evidence>
<dbReference type="SUPFAM" id="SSF55073">
    <property type="entry name" value="Nucleotide cyclase"/>
    <property type="match status" value="1"/>
</dbReference>
<dbReference type="GO" id="GO:0009190">
    <property type="term" value="P:cyclic nucleotide biosynthetic process"/>
    <property type="evidence" value="ECO:0007669"/>
    <property type="project" value="InterPro"/>
</dbReference>
<keyword evidence="8" id="KW-0460">Magnesium</keyword>
<evidence type="ECO:0000256" key="5">
    <source>
        <dbReference type="ARBA" id="ARBA00022723"/>
    </source>
</evidence>
<organism evidence="13 14">
    <name type="scientific">Operophtera brumata</name>
    <name type="common">Winter moth</name>
    <name type="synonym">Phalaena brumata</name>
    <dbReference type="NCBI Taxonomy" id="104452"/>
    <lineage>
        <taxon>Eukaryota</taxon>
        <taxon>Metazoa</taxon>
        <taxon>Ecdysozoa</taxon>
        <taxon>Arthropoda</taxon>
        <taxon>Hexapoda</taxon>
        <taxon>Insecta</taxon>
        <taxon>Pterygota</taxon>
        <taxon>Neoptera</taxon>
        <taxon>Endopterygota</taxon>
        <taxon>Lepidoptera</taxon>
        <taxon>Glossata</taxon>
        <taxon>Ditrysia</taxon>
        <taxon>Geometroidea</taxon>
        <taxon>Geometridae</taxon>
        <taxon>Larentiinae</taxon>
        <taxon>Operophtera</taxon>
    </lineage>
</organism>
<keyword evidence="9" id="KW-1133">Transmembrane helix</keyword>
<evidence type="ECO:0000256" key="10">
    <source>
        <dbReference type="ARBA" id="ARBA00023136"/>
    </source>
</evidence>
<dbReference type="EMBL" id="JTDY01003331">
    <property type="protein sequence ID" value="KOB69716.1"/>
    <property type="molecule type" value="Genomic_DNA"/>
</dbReference>
<sequence>MRVGIHTGRVHCVVLGLRKWQFDVWSNDVTLANYMESGGIAGRVHITKETLECLGDEYKVEPGHGAQRSAHLKDNNIETFLILPDDTSRVDKKPHHGMNINGANVSKEMRVMGHGSQHGKLSSK</sequence>
<evidence type="ECO:0000313" key="14">
    <source>
        <dbReference type="Proteomes" id="UP000037510"/>
    </source>
</evidence>
<accession>A0A0L7L321</accession>
<gene>
    <name evidence="13" type="ORF">OBRU01_08208</name>
</gene>
<keyword evidence="11" id="KW-0456">Lyase</keyword>
<evidence type="ECO:0000313" key="13">
    <source>
        <dbReference type="EMBL" id="KOB69716.1"/>
    </source>
</evidence>